<dbReference type="Proteomes" id="UP000006034">
    <property type="component" value="Unassembled WGS sequence"/>
</dbReference>
<accession>S2KSL7</accession>
<comment type="caution">
    <text evidence="2">The sequence shown here is derived from an EMBL/GenBank/DDBJ whole genome shotgun (WGS) entry which is preliminary data.</text>
</comment>
<evidence type="ECO:0000313" key="2">
    <source>
        <dbReference type="EMBL" id="EPC05740.1"/>
    </source>
</evidence>
<reference evidence="2 3" key="1">
    <citation type="submission" date="2010-10" db="EMBL/GenBank/DDBJ databases">
        <authorList>
            <consortium name="The Broad Institute Genome Sequencing Platform"/>
            <person name="Ward D."/>
            <person name="Earl A."/>
            <person name="Feldgarden M."/>
            <person name="Young S.K."/>
            <person name="Gargeya S."/>
            <person name="Zeng Q."/>
            <person name="Alvarado L."/>
            <person name="Berlin A."/>
            <person name="Bochicchio J."/>
            <person name="Chapman S.B."/>
            <person name="Chen Z."/>
            <person name="Freedman E."/>
            <person name="Gellesch M."/>
            <person name="Goldberg J."/>
            <person name="Griggs A."/>
            <person name="Gujja S."/>
            <person name="Heilman E."/>
            <person name="Heiman D."/>
            <person name="Howarth C."/>
            <person name="Mehta T."/>
            <person name="Neiman D."/>
            <person name="Pearson M."/>
            <person name="Roberts A."/>
            <person name="Saif S."/>
            <person name="Shea T."/>
            <person name="Shenoy N."/>
            <person name="Sisk P."/>
            <person name="Stolte C."/>
            <person name="Sykes S."/>
            <person name="White J."/>
            <person name="Yandava C."/>
            <person name="Allen-Vercoe E."/>
            <person name="Sibley C."/>
            <person name="Ambrose C.E."/>
            <person name="Strauss J."/>
            <person name="Daigneault M."/>
            <person name="Haas B."/>
            <person name="Nusbaum C."/>
            <person name="Birren B."/>
        </authorList>
    </citation>
    <scope>NUCLEOTIDE SEQUENCE [LARGE SCALE GENOMIC DNA]</scope>
    <source>
        <strain evidence="2 3">3_1_6</strain>
    </source>
</reference>
<keyword evidence="3" id="KW-1185">Reference proteome</keyword>
<evidence type="ECO:0000313" key="3">
    <source>
        <dbReference type="Proteomes" id="UP000006034"/>
    </source>
</evidence>
<proteinExistence type="predicted"/>
<dbReference type="AlphaFoldDB" id="S2KSL7"/>
<feature type="domain" description="ORF6C" evidence="1">
    <location>
        <begin position="39"/>
        <end position="99"/>
    </location>
</feature>
<evidence type="ECO:0000259" key="1">
    <source>
        <dbReference type="Pfam" id="PF10552"/>
    </source>
</evidence>
<dbReference type="STRING" id="563192.HMPREF0179_05262"/>
<dbReference type="Pfam" id="PF10552">
    <property type="entry name" value="ORF6C"/>
    <property type="match status" value="1"/>
</dbReference>
<protein>
    <recommendedName>
        <fullName evidence="1">ORF6C domain-containing protein</fullName>
    </recommendedName>
</protein>
<dbReference type="InterPro" id="IPR018878">
    <property type="entry name" value="ORF6C_dom"/>
</dbReference>
<reference evidence="2 3" key="2">
    <citation type="submission" date="2013-04" db="EMBL/GenBank/DDBJ databases">
        <title>The Genome Sequence of Bilophila wadsworthia 3_1_6.</title>
        <authorList>
            <consortium name="The Broad Institute Genomics Platform"/>
            <person name="Earl A."/>
            <person name="Ward D."/>
            <person name="Feldgarden M."/>
            <person name="Gevers D."/>
            <person name="Sibley C."/>
            <person name="Strauss J."/>
            <person name="Allen-Vercoe E."/>
            <person name="Walker B."/>
            <person name="Young S."/>
            <person name="Zeng Q."/>
            <person name="Gargeya S."/>
            <person name="Fitzgerald M."/>
            <person name="Haas B."/>
            <person name="Abouelleil A."/>
            <person name="Allen A.W."/>
            <person name="Alvarado L."/>
            <person name="Arachchi H.M."/>
            <person name="Berlin A.M."/>
            <person name="Chapman S.B."/>
            <person name="Gainer-Dewar J."/>
            <person name="Goldberg J."/>
            <person name="Griggs A."/>
            <person name="Gujja S."/>
            <person name="Hansen M."/>
            <person name="Howarth C."/>
            <person name="Imamovic A."/>
            <person name="Ireland A."/>
            <person name="Larimer J."/>
            <person name="McCowan C."/>
            <person name="Murphy C."/>
            <person name="Pearson M."/>
            <person name="Poon T.W."/>
            <person name="Priest M."/>
            <person name="Roberts A."/>
            <person name="Saif S."/>
            <person name="Shea T."/>
            <person name="Sisk P."/>
            <person name="Sykes S."/>
            <person name="Wortman J."/>
            <person name="Nusbaum C."/>
            <person name="Birren B."/>
        </authorList>
    </citation>
    <scope>NUCLEOTIDE SEQUENCE [LARGE SCALE GENOMIC DNA]</scope>
    <source>
        <strain evidence="2 3">3_1_6</strain>
    </source>
</reference>
<dbReference type="HOGENOM" id="CLU_1363983_0_0_7"/>
<dbReference type="EMBL" id="ADCP02000002">
    <property type="protein sequence ID" value="EPC05740.1"/>
    <property type="molecule type" value="Genomic_DNA"/>
</dbReference>
<organism evidence="2 3">
    <name type="scientific">Bilophila wadsworthia (strain 3_1_6)</name>
    <dbReference type="NCBI Taxonomy" id="563192"/>
    <lineage>
        <taxon>Bacteria</taxon>
        <taxon>Pseudomonadati</taxon>
        <taxon>Thermodesulfobacteriota</taxon>
        <taxon>Desulfovibrionia</taxon>
        <taxon>Desulfovibrionales</taxon>
        <taxon>Desulfovibrionaceae</taxon>
        <taxon>Bilophila</taxon>
    </lineage>
</organism>
<sequence>MGYRGKKALVIKLAYIEAFNALEAELQRQRGALPPADALAPSQQAQLKALVDAKVGMLPKEHQRKGYGEVWSRFARHFEIAKYTQLPPERMAEAVEYLIGLELKVAEPALPDMRSLPRFASYDRYAASIEAAYTILSRLNALDVQFSQAHLGTHPLRGADCSRFYDAVMREVRISATMVDAARNALNNAIGLRQIAETVW</sequence>
<name>S2KSL7_BILW3</name>
<gene>
    <name evidence="2" type="ORF">HMPREF0179_05262</name>
</gene>